<feature type="domain" description="Glycosyl transferase family 25" evidence="4">
    <location>
        <begin position="153"/>
        <end position="208"/>
    </location>
</feature>
<reference evidence="6" key="1">
    <citation type="submission" date="2022-11" db="UniProtKB">
        <authorList>
            <consortium name="WormBaseParasite"/>
        </authorList>
    </citation>
    <scope>IDENTIFICATION</scope>
</reference>
<evidence type="ECO:0000256" key="2">
    <source>
        <dbReference type="ARBA" id="ARBA00022676"/>
    </source>
</evidence>
<keyword evidence="3" id="KW-0808">Transferase</keyword>
<proteinExistence type="inferred from homology"/>
<organism evidence="5 6">
    <name type="scientific">Panagrolaimus davidi</name>
    <dbReference type="NCBI Taxonomy" id="227884"/>
    <lineage>
        <taxon>Eukaryota</taxon>
        <taxon>Metazoa</taxon>
        <taxon>Ecdysozoa</taxon>
        <taxon>Nematoda</taxon>
        <taxon>Chromadorea</taxon>
        <taxon>Rhabditida</taxon>
        <taxon>Tylenchina</taxon>
        <taxon>Panagrolaimomorpha</taxon>
        <taxon>Panagrolaimoidea</taxon>
        <taxon>Panagrolaimidae</taxon>
        <taxon>Panagrolaimus</taxon>
    </lineage>
</organism>
<dbReference type="AlphaFoldDB" id="A0A914PXS2"/>
<accession>A0A914PXS2</accession>
<dbReference type="PANTHER" id="PTHR10730:SF53">
    <property type="entry name" value="GLYCOSYLTRANSFERASE 25 FAMILY MEMBER"/>
    <property type="match status" value="1"/>
</dbReference>
<dbReference type="InterPro" id="IPR002654">
    <property type="entry name" value="Glyco_trans_25"/>
</dbReference>
<dbReference type="Proteomes" id="UP000887578">
    <property type="component" value="Unplaced"/>
</dbReference>
<evidence type="ECO:0000256" key="3">
    <source>
        <dbReference type="ARBA" id="ARBA00022679"/>
    </source>
</evidence>
<keyword evidence="2" id="KW-0328">Glycosyltransferase</keyword>
<dbReference type="InterPro" id="IPR050757">
    <property type="entry name" value="Collagen_mod_GT25"/>
</dbReference>
<evidence type="ECO:0000256" key="1">
    <source>
        <dbReference type="ARBA" id="ARBA00006721"/>
    </source>
</evidence>
<dbReference type="WBParaSite" id="PDA_v2.g19654.t1">
    <property type="protein sequence ID" value="PDA_v2.g19654.t1"/>
    <property type="gene ID" value="PDA_v2.g19654"/>
</dbReference>
<evidence type="ECO:0000313" key="6">
    <source>
        <dbReference type="WBParaSite" id="PDA_v2.g19654.t1"/>
    </source>
</evidence>
<protein>
    <recommendedName>
        <fullName evidence="4">Glycosyl transferase family 25 domain-containing protein</fullName>
    </recommendedName>
</protein>
<keyword evidence="5" id="KW-1185">Reference proteome</keyword>
<dbReference type="GO" id="GO:0050211">
    <property type="term" value="F:procollagen galactosyltransferase activity"/>
    <property type="evidence" value="ECO:0007669"/>
    <property type="project" value="TreeGrafter"/>
</dbReference>
<evidence type="ECO:0000313" key="5">
    <source>
        <dbReference type="Proteomes" id="UP000887578"/>
    </source>
</evidence>
<evidence type="ECO:0000259" key="4">
    <source>
        <dbReference type="Pfam" id="PF01755"/>
    </source>
</evidence>
<name>A0A914PXS2_9BILA</name>
<comment type="similarity">
    <text evidence="1">Belongs to the glycosyltransferase 25 family.</text>
</comment>
<dbReference type="CDD" id="cd06532">
    <property type="entry name" value="Glyco_transf_25"/>
    <property type="match status" value="1"/>
</dbReference>
<sequence>MLNLYKSTGFTKSPDSNWMEFSLQNSKTQKCSYLFITTPEILVMENTLKKLISLKFVAVSPLMNGPFGKYSNVYKLLEADFIDREKIESQQVYYFNLPILINLDSPETKEFTFDEKKLGYFLANQISENGIMPIPHSTVLEPQYPEPSKFGFDKIYLINLKRRPERLQKMSNIMKHLGIEFEVFEAIDGNALTSKDLANLRFLPGYEDPFSKRPMKFGKSFF</sequence>
<dbReference type="PANTHER" id="PTHR10730">
    <property type="entry name" value="PROCOLLAGEN-LYSINE,2-OXOGLUTARATE 5-DIOXYGENASE/GLYCOSYLTRANSFERASE 25 FAMILY MEMBER"/>
    <property type="match status" value="1"/>
</dbReference>
<dbReference type="Pfam" id="PF01755">
    <property type="entry name" value="Glyco_transf_25"/>
    <property type="match status" value="1"/>
</dbReference>